<sequence length="1063" mass="116395">MEEDEDVAAAAADGEVPINRRKSLASQMEEMAGDGAFLRAMEHKSPQMDVCRTILHKPTGKRTLEDIHVLKSLFASSKLLEFFSNLDACTLGASRVIAMLALANQLDRLYQSLEIVAYAEKGAYVFHEGDDGDSFYLVYSGRVEVVKNGIDNHGRTNGTIHLTFLGPGDTFGERALLSNTDVRAASVIVSSAPTEFVFINRVVFSELLKESHDSSNSHTLEITKRFRSNKDIVRNIFMRSSAQRSEKDLKFAVEYLKSVKFFSRFSFEVRKQLCKVMRLVSAVSNTVLFAEGQVGRHFYIIFTGCVDVSVHAKNRFEETKESVVSRLSEGEYFGELALSQADGVRRATVMCTEFCELLVLGRDEYGPLIKKYQNEYHAQYAQMLRKNPYFIGPEWDDNTIEGMCSVMTEKYIPYKGEICKQGSRTSELFIVTRGECRIIHEGKHPITNACQVYELGRYGPNSVLGCAEASAGKFNDIFIREYSILAESPMKILVLSRFDIFHLMSTEARASLQRSSNGYIRESIPSRALKSVAWEKYKKTFISSVMAENQHQPRGSIGGRADSIILGKSQSAPLLPLNDARTLVDPGSLMLERRRGAAKLGVSGAARQVTGSPIEAQQNTHEGVSSVSQPDKTQTGDRLSSPEGSSCVKGRSSSLPQDNRGILDLKVSRSASGSLLLQRKSTTTTVLALKSQQQGGNRAKLPPVAQDEPTPTTQSPLLPLGGSGSNKSLNRRGNGAGSSSVDKSARSLLPVVSPIKEDSVGRKEYRSDLRHCGRVRVEKVDNALNGAKNGPSGSSISAAATIWDPVHGVCQPFAVLGFMKEQTARPASRGMSLSLSSGKLARSAKSAADQLRKAAAAAVSAAGHMEFTRFRVFGKFRDIEDALDVFRQICAVEKAAGRAEGHDCSRFAVYKEDEMTMGLENFPSVDAGDAGPSTAQFSAADLPQATGQRFACVSVSLQSPGPACIEAIVVHVYQCFPTPQSAVRFARQVAATLLAPTALSIVPLFEWIALAELERFDARSNDLEQELELAMRHAGRESTWKARKEAIKRGVHQHQPKLKSLAT</sequence>
<dbReference type="EMBL" id="JAGDFM010000111">
    <property type="protein sequence ID" value="KAG7385960.1"/>
    <property type="molecule type" value="Genomic_DNA"/>
</dbReference>
<name>A0A8T1W178_9STRA</name>
<protein>
    <recommendedName>
        <fullName evidence="2">Cyclic nucleotide-binding domain-containing protein</fullName>
    </recommendedName>
</protein>
<dbReference type="PANTHER" id="PTHR23011:SF28">
    <property type="entry name" value="CYCLIC NUCLEOTIDE-BINDING DOMAIN CONTAINING PROTEIN"/>
    <property type="match status" value="1"/>
</dbReference>
<comment type="caution">
    <text evidence="3">The sequence shown here is derived from an EMBL/GenBank/DDBJ whole genome shotgun (WGS) entry which is preliminary data.</text>
</comment>
<feature type="compositionally biased region" description="Polar residues" evidence="1">
    <location>
        <begin position="687"/>
        <end position="696"/>
    </location>
</feature>
<dbReference type="PROSITE" id="PS00889">
    <property type="entry name" value="CNMP_BINDING_2"/>
    <property type="match status" value="1"/>
</dbReference>
<feature type="domain" description="Cyclic nucleotide-binding" evidence="2">
    <location>
        <begin position="391"/>
        <end position="504"/>
    </location>
</feature>
<keyword evidence="4" id="KW-1185">Reference proteome</keyword>
<dbReference type="OrthoDB" id="21144at2759"/>
<reference evidence="3" key="1">
    <citation type="submission" date="2021-02" db="EMBL/GenBank/DDBJ databases">
        <authorList>
            <person name="Palmer J.M."/>
        </authorList>
    </citation>
    <scope>NUCLEOTIDE SEQUENCE</scope>
    <source>
        <strain evidence="3">SCRP734</strain>
    </source>
</reference>
<feature type="domain" description="Cyclic nucleotide-binding" evidence="2">
    <location>
        <begin position="261"/>
        <end position="386"/>
    </location>
</feature>
<dbReference type="PROSITE" id="PS50042">
    <property type="entry name" value="CNMP_BINDING_3"/>
    <property type="match status" value="3"/>
</dbReference>
<dbReference type="SMART" id="SM00100">
    <property type="entry name" value="cNMP"/>
    <property type="match status" value="3"/>
</dbReference>
<feature type="compositionally biased region" description="Polar residues" evidence="1">
    <location>
        <begin position="609"/>
        <end position="644"/>
    </location>
</feature>
<dbReference type="Proteomes" id="UP000694044">
    <property type="component" value="Unassembled WGS sequence"/>
</dbReference>
<feature type="region of interest" description="Disordered" evidence="1">
    <location>
        <begin position="687"/>
        <end position="745"/>
    </location>
</feature>
<proteinExistence type="predicted"/>
<evidence type="ECO:0000259" key="2">
    <source>
        <dbReference type="PROSITE" id="PS50042"/>
    </source>
</evidence>
<dbReference type="InterPro" id="IPR000595">
    <property type="entry name" value="cNMP-bd_dom"/>
</dbReference>
<dbReference type="PANTHER" id="PTHR23011">
    <property type="entry name" value="CYCLIC NUCLEOTIDE-BINDING DOMAIN CONTAINING PROTEIN"/>
    <property type="match status" value="1"/>
</dbReference>
<dbReference type="InterPro" id="IPR018488">
    <property type="entry name" value="cNMP-bd_CS"/>
</dbReference>
<evidence type="ECO:0000313" key="3">
    <source>
        <dbReference type="EMBL" id="KAG7385960.1"/>
    </source>
</evidence>
<evidence type="ECO:0000256" key="1">
    <source>
        <dbReference type="SAM" id="MobiDB-lite"/>
    </source>
</evidence>
<feature type="region of interest" description="Disordered" evidence="1">
    <location>
        <begin position="602"/>
        <end position="661"/>
    </location>
</feature>
<organism evidence="3 4">
    <name type="scientific">Phytophthora pseudosyringae</name>
    <dbReference type="NCBI Taxonomy" id="221518"/>
    <lineage>
        <taxon>Eukaryota</taxon>
        <taxon>Sar</taxon>
        <taxon>Stramenopiles</taxon>
        <taxon>Oomycota</taxon>
        <taxon>Peronosporomycetes</taxon>
        <taxon>Peronosporales</taxon>
        <taxon>Peronosporaceae</taxon>
        <taxon>Phytophthora</taxon>
    </lineage>
</organism>
<feature type="domain" description="Cyclic nucleotide-binding" evidence="2">
    <location>
        <begin position="104"/>
        <end position="225"/>
    </location>
</feature>
<accession>A0A8T1W178</accession>
<gene>
    <name evidence="3" type="ORF">PHYPSEUDO_000922</name>
</gene>
<feature type="compositionally biased region" description="Low complexity" evidence="1">
    <location>
        <begin position="709"/>
        <end position="720"/>
    </location>
</feature>
<dbReference type="CDD" id="cd00038">
    <property type="entry name" value="CAP_ED"/>
    <property type="match status" value="3"/>
</dbReference>
<evidence type="ECO:0000313" key="4">
    <source>
        <dbReference type="Proteomes" id="UP000694044"/>
    </source>
</evidence>
<dbReference type="AlphaFoldDB" id="A0A8T1W178"/>
<dbReference type="Pfam" id="PF00027">
    <property type="entry name" value="cNMP_binding"/>
    <property type="match status" value="2"/>
</dbReference>